<keyword evidence="3" id="KW-1185">Reference proteome</keyword>
<evidence type="ECO:0000313" key="3">
    <source>
        <dbReference type="Proteomes" id="UP000324632"/>
    </source>
</evidence>
<name>A0A5A9PCF7_9TELE</name>
<keyword evidence="1" id="KW-0732">Signal</keyword>
<dbReference type="EMBL" id="SOYY01000007">
    <property type="protein sequence ID" value="KAA0719335.1"/>
    <property type="molecule type" value="Genomic_DNA"/>
</dbReference>
<dbReference type="AlphaFoldDB" id="A0A5A9PCF7"/>
<evidence type="ECO:0008006" key="4">
    <source>
        <dbReference type="Google" id="ProtNLM"/>
    </source>
</evidence>
<sequence>MKGLLWVISAVLLLGSTDGGKNYGDRMIYEEQHENIRETINKAIKKANEDYGKKHIDFYSILSEDYSKQMVHVLLTSTTCDKATIGHRKDCEVSKGNRPLVSCVSCRREMNCAQLREKGKIHDNLKKCRAGASSYYHGSGHPMLQRGSTGDDEKEYGCLGCV</sequence>
<organism evidence="2 3">
    <name type="scientific">Triplophysa tibetana</name>
    <dbReference type="NCBI Taxonomy" id="1572043"/>
    <lineage>
        <taxon>Eukaryota</taxon>
        <taxon>Metazoa</taxon>
        <taxon>Chordata</taxon>
        <taxon>Craniata</taxon>
        <taxon>Vertebrata</taxon>
        <taxon>Euteleostomi</taxon>
        <taxon>Actinopterygii</taxon>
        <taxon>Neopterygii</taxon>
        <taxon>Teleostei</taxon>
        <taxon>Ostariophysi</taxon>
        <taxon>Cypriniformes</taxon>
        <taxon>Nemacheilidae</taxon>
        <taxon>Triplophysa</taxon>
    </lineage>
</organism>
<proteinExistence type="predicted"/>
<gene>
    <name evidence="2" type="ORF">E1301_Tti006575</name>
</gene>
<evidence type="ECO:0000313" key="2">
    <source>
        <dbReference type="EMBL" id="KAA0719335.1"/>
    </source>
</evidence>
<comment type="caution">
    <text evidence="2">The sequence shown here is derived from an EMBL/GenBank/DDBJ whole genome shotgun (WGS) entry which is preliminary data.</text>
</comment>
<accession>A0A5A9PCF7</accession>
<protein>
    <recommendedName>
        <fullName evidence="4">Cystatin domain-containing protein</fullName>
    </recommendedName>
</protein>
<feature type="chain" id="PRO_5022804985" description="Cystatin domain-containing protein" evidence="1">
    <location>
        <begin position="20"/>
        <end position="162"/>
    </location>
</feature>
<dbReference type="Proteomes" id="UP000324632">
    <property type="component" value="Chromosome 7"/>
</dbReference>
<feature type="signal peptide" evidence="1">
    <location>
        <begin position="1"/>
        <end position="19"/>
    </location>
</feature>
<reference evidence="2 3" key="1">
    <citation type="journal article" date="2019" name="Mol. Ecol. Resour.">
        <title>Chromosome-level genome assembly of Triplophysa tibetana, a fish adapted to the harsh high-altitude environment of the Tibetan Plateau.</title>
        <authorList>
            <person name="Yang X."/>
            <person name="Liu H."/>
            <person name="Ma Z."/>
            <person name="Zou Y."/>
            <person name="Zou M."/>
            <person name="Mao Y."/>
            <person name="Li X."/>
            <person name="Wang H."/>
            <person name="Chen T."/>
            <person name="Wang W."/>
            <person name="Yang R."/>
        </authorList>
    </citation>
    <scope>NUCLEOTIDE SEQUENCE [LARGE SCALE GENOMIC DNA]</scope>
    <source>
        <strain evidence="2">TTIB1903HZAU</strain>
        <tissue evidence="2">Muscle</tissue>
    </source>
</reference>
<evidence type="ECO:0000256" key="1">
    <source>
        <dbReference type="SAM" id="SignalP"/>
    </source>
</evidence>